<evidence type="ECO:0000313" key="1">
    <source>
        <dbReference type="EMBL" id="KAG8173411.1"/>
    </source>
</evidence>
<dbReference type="Proteomes" id="UP000827092">
    <property type="component" value="Unassembled WGS sequence"/>
</dbReference>
<dbReference type="EMBL" id="JAFNEN010001795">
    <property type="protein sequence ID" value="KAG8173411.1"/>
    <property type="molecule type" value="Genomic_DNA"/>
</dbReference>
<keyword evidence="2" id="KW-1185">Reference proteome</keyword>
<sequence>MSPKSSSSHGFHRRSLRVWGPAWGMSKGDLLANGCPKGCKRRREDFQWKHVPTKPQSRRPSTPLWVGSARDPPQLKLGFGMVHIP</sequence>
<name>A0AAV6TP68_9ARAC</name>
<accession>A0AAV6TP68</accession>
<evidence type="ECO:0000313" key="2">
    <source>
        <dbReference type="Proteomes" id="UP000827092"/>
    </source>
</evidence>
<organism evidence="1 2">
    <name type="scientific">Oedothorax gibbosus</name>
    <dbReference type="NCBI Taxonomy" id="931172"/>
    <lineage>
        <taxon>Eukaryota</taxon>
        <taxon>Metazoa</taxon>
        <taxon>Ecdysozoa</taxon>
        <taxon>Arthropoda</taxon>
        <taxon>Chelicerata</taxon>
        <taxon>Arachnida</taxon>
        <taxon>Araneae</taxon>
        <taxon>Araneomorphae</taxon>
        <taxon>Entelegynae</taxon>
        <taxon>Araneoidea</taxon>
        <taxon>Linyphiidae</taxon>
        <taxon>Erigoninae</taxon>
        <taxon>Oedothorax</taxon>
    </lineage>
</organism>
<dbReference type="AlphaFoldDB" id="A0AAV6TP68"/>
<reference evidence="1 2" key="1">
    <citation type="journal article" date="2022" name="Nat. Ecol. Evol.">
        <title>A masculinizing supergene underlies an exaggerated male reproductive morph in a spider.</title>
        <authorList>
            <person name="Hendrickx F."/>
            <person name="De Corte Z."/>
            <person name="Sonet G."/>
            <person name="Van Belleghem S.M."/>
            <person name="Kostlbacher S."/>
            <person name="Vangestel C."/>
        </authorList>
    </citation>
    <scope>NUCLEOTIDE SEQUENCE [LARGE SCALE GENOMIC DNA]</scope>
    <source>
        <strain evidence="1">W744_W776</strain>
    </source>
</reference>
<gene>
    <name evidence="1" type="ORF">JTE90_005887</name>
</gene>
<protein>
    <submittedName>
        <fullName evidence="1">Uncharacterized protein</fullName>
    </submittedName>
</protein>
<comment type="caution">
    <text evidence="1">The sequence shown here is derived from an EMBL/GenBank/DDBJ whole genome shotgun (WGS) entry which is preliminary data.</text>
</comment>
<proteinExistence type="predicted"/>